<keyword evidence="4" id="KW-0614">Plasmid</keyword>
<protein>
    <submittedName>
        <fullName evidence="4">Cdc6</fullName>
    </submittedName>
</protein>
<dbReference type="InterPro" id="IPR049945">
    <property type="entry name" value="AAA_22"/>
</dbReference>
<dbReference type="RefSeq" id="WP_014120425.1">
    <property type="nucleotide sequence ID" value="NC_016049.1"/>
</dbReference>
<dbReference type="PANTHER" id="PTHR10763:SF26">
    <property type="entry name" value="CELL DIVISION CONTROL PROTEIN 6 HOMOLOG"/>
    <property type="match status" value="1"/>
</dbReference>
<dbReference type="Gene3D" id="1.10.8.60">
    <property type="match status" value="1"/>
</dbReference>
<comment type="similarity">
    <text evidence="1">Belongs to the CDC6/cdc18 family.</text>
</comment>
<sequence length="363" mass="42371">MKDTKFLTNRLFKNNETILSNIKNPDVFNLDYVPDEIYIRKELETIADYIVKYVLTGIPNNLIVYGNKGSGKTTSILNLLNALKDEDKLDYIYLNALDNPTSYKLFEAIAGKTGRGYALNDTIQWAKEKLTGRYVVVIDEADVLKDNKILYYLSRETRVNIILLTQKLFWFNSLEESIKSSLQPIHINFKAYEVDEIKTILNMRAKEGLNKYEEGGINLMSAVIYRDYNSDVRVGIRALYLLGQYTEWNDENTNKALEQAYKEVEYSVIRNLKDTEIIILKALMKEPNTNKAYTITENYMNEILGYSIKKRQYFNIIHDLNNLGLFNIVRKREGRYYTLEVQMLMPDNKLIQNELKNRFNING</sequence>
<dbReference type="PANTHER" id="PTHR10763">
    <property type="entry name" value="CELL DIVISION CONTROL PROTEIN 6-RELATED"/>
    <property type="match status" value="1"/>
</dbReference>
<keyword evidence="2" id="KW-0235">DNA replication</keyword>
<dbReference type="CDD" id="cd00009">
    <property type="entry name" value="AAA"/>
    <property type="match status" value="1"/>
</dbReference>
<name>G5CCK9_9ARCH</name>
<dbReference type="GO" id="GO:0006260">
    <property type="term" value="P:DNA replication"/>
    <property type="evidence" value="ECO:0007669"/>
    <property type="project" value="UniProtKB-KW"/>
</dbReference>
<dbReference type="SUPFAM" id="SSF52540">
    <property type="entry name" value="P-loop containing nucleoside triphosphate hydrolases"/>
    <property type="match status" value="1"/>
</dbReference>
<reference evidence="4" key="1">
    <citation type="journal article" date="2011" name="Archaea">
        <title>Characterization of plasmid pPO1 from the hyperacidophile Picrophilus oshimae.</title>
        <authorList>
            <person name="Angelov A."/>
            <person name="Voss J."/>
            <person name="Liebl W."/>
        </authorList>
    </citation>
    <scope>NUCLEOTIDE SEQUENCE</scope>
    <source>
        <strain evidence="4">DSM 9789</strain>
        <plasmid evidence="4">pPO1</plasmid>
    </source>
</reference>
<dbReference type="Pfam" id="PF13401">
    <property type="entry name" value="AAA_22"/>
    <property type="match status" value="1"/>
</dbReference>
<feature type="domain" description="AAA+ ATPase" evidence="3">
    <location>
        <begin position="58"/>
        <end position="193"/>
    </location>
</feature>
<dbReference type="InterPro" id="IPR027417">
    <property type="entry name" value="P-loop_NTPase"/>
</dbReference>
<accession>G5CCK9</accession>
<dbReference type="GO" id="GO:0016887">
    <property type="term" value="F:ATP hydrolysis activity"/>
    <property type="evidence" value="ECO:0007669"/>
    <property type="project" value="InterPro"/>
</dbReference>
<evidence type="ECO:0000256" key="2">
    <source>
        <dbReference type="ARBA" id="ARBA00022705"/>
    </source>
</evidence>
<dbReference type="InterPro" id="IPR050311">
    <property type="entry name" value="ORC1/CDC6"/>
</dbReference>
<dbReference type="SMART" id="SM00382">
    <property type="entry name" value="AAA"/>
    <property type="match status" value="1"/>
</dbReference>
<evidence type="ECO:0000256" key="1">
    <source>
        <dbReference type="ARBA" id="ARBA00006184"/>
    </source>
</evidence>
<dbReference type="EMBL" id="JN032732">
    <property type="protein sequence ID" value="AEP23070.1"/>
    <property type="molecule type" value="Genomic_DNA"/>
</dbReference>
<dbReference type="Gene3D" id="3.40.50.300">
    <property type="entry name" value="P-loop containing nucleotide triphosphate hydrolases"/>
    <property type="match status" value="1"/>
</dbReference>
<organism evidence="4">
    <name type="scientific">Picrophilus oshimae</name>
    <dbReference type="NCBI Taxonomy" id="46632"/>
    <lineage>
        <taxon>Archaea</taxon>
        <taxon>Methanobacteriati</taxon>
        <taxon>Thermoplasmatota</taxon>
        <taxon>Thermoplasmata</taxon>
        <taxon>Thermoplasmatales</taxon>
        <taxon>Picrophilaceae</taxon>
        <taxon>Picrophilus</taxon>
    </lineage>
</organism>
<proteinExistence type="inferred from homology"/>
<dbReference type="InterPro" id="IPR003593">
    <property type="entry name" value="AAA+_ATPase"/>
</dbReference>
<evidence type="ECO:0000259" key="3">
    <source>
        <dbReference type="SMART" id="SM00382"/>
    </source>
</evidence>
<geneLocation type="plasmid" evidence="4">
    <name>pPO1</name>
</geneLocation>
<evidence type="ECO:0000313" key="4">
    <source>
        <dbReference type="EMBL" id="AEP23070.1"/>
    </source>
</evidence>
<dbReference type="AlphaFoldDB" id="G5CCK9"/>